<dbReference type="EMBL" id="JAGRRH010000001">
    <property type="protein sequence ID" value="KAG7374278.1"/>
    <property type="molecule type" value="Genomic_DNA"/>
</dbReference>
<keyword evidence="1" id="KW-0732">Signal</keyword>
<dbReference type="InterPro" id="IPR008797">
    <property type="entry name" value="PSII_PsbQ"/>
</dbReference>
<reference evidence="2" key="1">
    <citation type="journal article" date="2021" name="Sci. Rep.">
        <title>Diploid genomic architecture of Nitzschia inconspicua, an elite biomass production diatom.</title>
        <authorList>
            <person name="Oliver A."/>
            <person name="Podell S."/>
            <person name="Pinowska A."/>
            <person name="Traller J.C."/>
            <person name="Smith S.R."/>
            <person name="McClure R."/>
            <person name="Beliaev A."/>
            <person name="Bohutskyi P."/>
            <person name="Hill E.A."/>
            <person name="Rabines A."/>
            <person name="Zheng H."/>
            <person name="Allen L.Z."/>
            <person name="Kuo A."/>
            <person name="Grigoriev I.V."/>
            <person name="Allen A.E."/>
            <person name="Hazlebeck D."/>
            <person name="Allen E.E."/>
        </authorList>
    </citation>
    <scope>NUCLEOTIDE SEQUENCE</scope>
    <source>
        <strain evidence="2">Hildebrandi</strain>
    </source>
</reference>
<dbReference type="GO" id="GO:0009523">
    <property type="term" value="C:photosystem II"/>
    <property type="evidence" value="ECO:0007669"/>
    <property type="project" value="InterPro"/>
</dbReference>
<evidence type="ECO:0000313" key="2">
    <source>
        <dbReference type="EMBL" id="KAG7374278.1"/>
    </source>
</evidence>
<dbReference type="Proteomes" id="UP000693970">
    <property type="component" value="Unassembled WGS sequence"/>
</dbReference>
<name>A0A9K3Q801_9STRA</name>
<protein>
    <submittedName>
        <fullName evidence="2">Uncharacterized protein</fullName>
    </submittedName>
</protein>
<dbReference type="GO" id="GO:0005509">
    <property type="term" value="F:calcium ion binding"/>
    <property type="evidence" value="ECO:0007669"/>
    <property type="project" value="InterPro"/>
</dbReference>
<sequence length="281" mass="30860">METTMKFSTFILVLSSLSWTAPVSAFQQSAKSSCNSAIALSMDRFSYNDEILQATRRSFLQFGAASVMGLTLATQPASAGLLDEYGSDPSKIDAPKKTVREAVKVTQKIESDLEPNLRSNYYYPTNKKRYLPRIKKCNDAIPDVAIMIGSEDWPAAADFADKVAEDTILPMKLYTSSLLGGGTNVKVSFAKDMNQAAADFEKAQKQLSKAIAKKDVEKSTKALEDLSKALLTYRTAGKLLGPDGGGDIPSVDDIRRSASRTQKLMFEQRLKERDERIKAST</sequence>
<dbReference type="GO" id="GO:0019898">
    <property type="term" value="C:extrinsic component of membrane"/>
    <property type="evidence" value="ECO:0007669"/>
    <property type="project" value="InterPro"/>
</dbReference>
<dbReference type="OrthoDB" id="192718at2759"/>
<proteinExistence type="predicted"/>
<dbReference type="GO" id="GO:0015979">
    <property type="term" value="P:photosynthesis"/>
    <property type="evidence" value="ECO:0007669"/>
    <property type="project" value="InterPro"/>
</dbReference>
<evidence type="ECO:0000256" key="1">
    <source>
        <dbReference type="SAM" id="SignalP"/>
    </source>
</evidence>
<comment type="caution">
    <text evidence="2">The sequence shown here is derived from an EMBL/GenBank/DDBJ whole genome shotgun (WGS) entry which is preliminary data.</text>
</comment>
<feature type="chain" id="PRO_5039902590" evidence="1">
    <location>
        <begin position="26"/>
        <end position="281"/>
    </location>
</feature>
<dbReference type="Pfam" id="PF05757">
    <property type="entry name" value="PsbQ"/>
    <property type="match status" value="1"/>
</dbReference>
<dbReference type="AlphaFoldDB" id="A0A9K3Q801"/>
<gene>
    <name evidence="2" type="ORF">IV203_013373</name>
</gene>
<feature type="signal peptide" evidence="1">
    <location>
        <begin position="1"/>
        <end position="25"/>
    </location>
</feature>
<keyword evidence="3" id="KW-1185">Reference proteome</keyword>
<evidence type="ECO:0000313" key="3">
    <source>
        <dbReference type="Proteomes" id="UP000693970"/>
    </source>
</evidence>
<organism evidence="2 3">
    <name type="scientific">Nitzschia inconspicua</name>
    <dbReference type="NCBI Taxonomy" id="303405"/>
    <lineage>
        <taxon>Eukaryota</taxon>
        <taxon>Sar</taxon>
        <taxon>Stramenopiles</taxon>
        <taxon>Ochrophyta</taxon>
        <taxon>Bacillariophyta</taxon>
        <taxon>Bacillariophyceae</taxon>
        <taxon>Bacillariophycidae</taxon>
        <taxon>Bacillariales</taxon>
        <taxon>Bacillariaceae</taxon>
        <taxon>Nitzschia</taxon>
    </lineage>
</organism>
<accession>A0A9K3Q801</accession>
<reference evidence="2" key="2">
    <citation type="submission" date="2021-04" db="EMBL/GenBank/DDBJ databases">
        <authorList>
            <person name="Podell S."/>
        </authorList>
    </citation>
    <scope>NUCLEOTIDE SEQUENCE</scope>
    <source>
        <strain evidence="2">Hildebrandi</strain>
    </source>
</reference>